<dbReference type="PROSITE" id="PS00134">
    <property type="entry name" value="TRYPSIN_HIS"/>
    <property type="match status" value="1"/>
</dbReference>
<dbReference type="InterPro" id="IPR051333">
    <property type="entry name" value="CLIP_Serine_Protease"/>
</dbReference>
<dbReference type="SUPFAM" id="SSF50494">
    <property type="entry name" value="Trypsin-like serine proteases"/>
    <property type="match status" value="1"/>
</dbReference>
<dbReference type="InterPro" id="IPR043504">
    <property type="entry name" value="Peptidase_S1_PA_chymotrypsin"/>
</dbReference>
<evidence type="ECO:0000256" key="1">
    <source>
        <dbReference type="SAM" id="Phobius"/>
    </source>
</evidence>
<keyword evidence="1" id="KW-0812">Transmembrane</keyword>
<keyword evidence="4" id="KW-1185">Reference proteome</keyword>
<proteinExistence type="predicted"/>
<dbReference type="Gene3D" id="2.40.10.10">
    <property type="entry name" value="Trypsin-like serine proteases"/>
    <property type="match status" value="1"/>
</dbReference>
<dbReference type="PROSITE" id="PS50240">
    <property type="entry name" value="TRYPSIN_DOM"/>
    <property type="match status" value="1"/>
</dbReference>
<dbReference type="EMBL" id="JABEBT010000014">
    <property type="protein sequence ID" value="KAF7638182.1"/>
    <property type="molecule type" value="Genomic_DNA"/>
</dbReference>
<keyword evidence="1" id="KW-1133">Transmembrane helix</keyword>
<dbReference type="PANTHER" id="PTHR24260:SF136">
    <property type="entry name" value="GH08193P-RELATED"/>
    <property type="match status" value="1"/>
</dbReference>
<name>A0A8S9ZXZ7_9BILA</name>
<organism evidence="3 4">
    <name type="scientific">Meloidogyne graminicola</name>
    <dbReference type="NCBI Taxonomy" id="189291"/>
    <lineage>
        <taxon>Eukaryota</taxon>
        <taxon>Metazoa</taxon>
        <taxon>Ecdysozoa</taxon>
        <taxon>Nematoda</taxon>
        <taxon>Chromadorea</taxon>
        <taxon>Rhabditida</taxon>
        <taxon>Tylenchina</taxon>
        <taxon>Tylenchomorpha</taxon>
        <taxon>Tylenchoidea</taxon>
        <taxon>Meloidogynidae</taxon>
        <taxon>Meloidogyninae</taxon>
        <taxon>Meloidogyne</taxon>
    </lineage>
</organism>
<dbReference type="Proteomes" id="UP000605970">
    <property type="component" value="Unassembled WGS sequence"/>
</dbReference>
<gene>
    <name evidence="3" type="ORF">Mgra_00002409</name>
</gene>
<reference evidence="3" key="1">
    <citation type="journal article" date="2020" name="Ecol. Evol.">
        <title>Genome structure and content of the rice root-knot nematode (Meloidogyne graminicola).</title>
        <authorList>
            <person name="Phan N.T."/>
            <person name="Danchin E.G.J."/>
            <person name="Klopp C."/>
            <person name="Perfus-Barbeoch L."/>
            <person name="Kozlowski D.K."/>
            <person name="Koutsovoulos G.D."/>
            <person name="Lopez-Roques C."/>
            <person name="Bouchez O."/>
            <person name="Zahm M."/>
            <person name="Besnard G."/>
            <person name="Bellafiore S."/>
        </authorList>
    </citation>
    <scope>NUCLEOTIDE SEQUENCE</scope>
    <source>
        <strain evidence="3">VN-18</strain>
    </source>
</reference>
<keyword evidence="1" id="KW-0472">Membrane</keyword>
<dbReference type="InterPro" id="IPR001314">
    <property type="entry name" value="Peptidase_S1A"/>
</dbReference>
<dbReference type="PANTHER" id="PTHR24260">
    <property type="match status" value="1"/>
</dbReference>
<dbReference type="SMART" id="SM00020">
    <property type="entry name" value="Tryp_SPc"/>
    <property type="match status" value="1"/>
</dbReference>
<dbReference type="PRINTS" id="PR00722">
    <property type="entry name" value="CHYMOTRYPSIN"/>
</dbReference>
<protein>
    <submittedName>
        <fullName evidence="3">Peptidase S1 domain-containing protein</fullName>
    </submittedName>
</protein>
<sequence>MYLNKIIKLKLLIKYILIIIYFFQIKGVKNYFVTENYASEHWTLNEYFEKGDNINPIYYDSHRCGLPIHINGDKKEGQRFKRYRPPNLRPHYHYHRHRHHHRHRSHHRIKHFNETHFEHNDHIHRKVMGGHGAEDGELPWVVAIHRYIDGYDEYHCTGTLISRRHVLTAAHCFFKYGNLLSKGESSCRSTRCCISYEQSAIPEKDVQNYISVFIGSVCLVNNGNIFGECLSKINQKRFIVSTAKYSQYFDTKCQFYDYAIIELENDVPAELANHICLLHLHKNTKLINWRQKLIDGEEEQLLAYGWGPDPITQCHKEDQNIEDCKLFAHAQLHLLTLAGIWTDNECINKVRKFNNHQLSKLNDIICTMEKPDFGFCQGDSGGGLIGQFEDINGGKRWFILGIISFGTDCFKINKGLVLPNTQCYTNVPYHKEEINKWLNGHLNLLSKQNENIENNDQYEFILFNNTFKESAIIAITIGSIIFVHFFLIELKEHNFVLYLLDLENKFVL</sequence>
<feature type="transmembrane region" description="Helical" evidence="1">
    <location>
        <begin position="471"/>
        <end position="490"/>
    </location>
</feature>
<evidence type="ECO:0000259" key="2">
    <source>
        <dbReference type="PROSITE" id="PS50240"/>
    </source>
</evidence>
<dbReference type="InterPro" id="IPR001254">
    <property type="entry name" value="Trypsin_dom"/>
</dbReference>
<dbReference type="InterPro" id="IPR009003">
    <property type="entry name" value="Peptidase_S1_PA"/>
</dbReference>
<evidence type="ECO:0000313" key="3">
    <source>
        <dbReference type="EMBL" id="KAF7638182.1"/>
    </source>
</evidence>
<dbReference type="OrthoDB" id="6353231at2759"/>
<dbReference type="GO" id="GO:0006508">
    <property type="term" value="P:proteolysis"/>
    <property type="evidence" value="ECO:0007669"/>
    <property type="project" value="InterPro"/>
</dbReference>
<dbReference type="GO" id="GO:0004252">
    <property type="term" value="F:serine-type endopeptidase activity"/>
    <property type="evidence" value="ECO:0007669"/>
    <property type="project" value="InterPro"/>
</dbReference>
<feature type="domain" description="Peptidase S1" evidence="2">
    <location>
        <begin position="127"/>
        <end position="443"/>
    </location>
</feature>
<dbReference type="AlphaFoldDB" id="A0A8S9ZXZ7"/>
<dbReference type="Pfam" id="PF00089">
    <property type="entry name" value="Trypsin"/>
    <property type="match status" value="2"/>
</dbReference>
<evidence type="ECO:0000313" key="4">
    <source>
        <dbReference type="Proteomes" id="UP000605970"/>
    </source>
</evidence>
<accession>A0A8S9ZXZ7</accession>
<dbReference type="InterPro" id="IPR018114">
    <property type="entry name" value="TRYPSIN_HIS"/>
</dbReference>
<comment type="caution">
    <text evidence="3">The sequence shown here is derived from an EMBL/GenBank/DDBJ whole genome shotgun (WGS) entry which is preliminary data.</text>
</comment>